<evidence type="ECO:0000313" key="2">
    <source>
        <dbReference type="Proteomes" id="UP000624244"/>
    </source>
</evidence>
<dbReference type="EMBL" id="WNKQ01000016">
    <property type="protein sequence ID" value="KAF5846428.1"/>
    <property type="molecule type" value="Genomic_DNA"/>
</dbReference>
<comment type="caution">
    <text evidence="1">The sequence shown here is derived from an EMBL/GenBank/DDBJ whole genome shotgun (WGS) entry which is preliminary data.</text>
</comment>
<dbReference type="AlphaFoldDB" id="A0A8H5Z9Y7"/>
<reference evidence="1" key="1">
    <citation type="submission" date="2019-11" db="EMBL/GenBank/DDBJ databases">
        <title>Bipolaris sorokiniana Genome sequencing.</title>
        <authorList>
            <person name="Wang H."/>
        </authorList>
    </citation>
    <scope>NUCLEOTIDE SEQUENCE</scope>
</reference>
<protein>
    <submittedName>
        <fullName evidence="1">Uncharacterized protein</fullName>
    </submittedName>
</protein>
<gene>
    <name evidence="1" type="ORF">GGP41_003808</name>
</gene>
<organism evidence="1 2">
    <name type="scientific">Cochliobolus sativus</name>
    <name type="common">Common root rot and spot blotch fungus</name>
    <name type="synonym">Bipolaris sorokiniana</name>
    <dbReference type="NCBI Taxonomy" id="45130"/>
    <lineage>
        <taxon>Eukaryota</taxon>
        <taxon>Fungi</taxon>
        <taxon>Dikarya</taxon>
        <taxon>Ascomycota</taxon>
        <taxon>Pezizomycotina</taxon>
        <taxon>Dothideomycetes</taxon>
        <taxon>Pleosporomycetidae</taxon>
        <taxon>Pleosporales</taxon>
        <taxon>Pleosporineae</taxon>
        <taxon>Pleosporaceae</taxon>
        <taxon>Bipolaris</taxon>
    </lineage>
</organism>
<dbReference type="Proteomes" id="UP000624244">
    <property type="component" value="Unassembled WGS sequence"/>
</dbReference>
<proteinExistence type="predicted"/>
<accession>A0A8H5Z9Y7</accession>
<name>A0A8H5Z9Y7_COCSA</name>
<sequence length="101" mass="10801">MCWSRDLGPIMTCLLCNQAKQHGWMDGWMDGWSTTTRQASCAEPGADAAKRQLLRHAGRNQGSFSALRLHLISARSGDLCVSNDDAGLGVAAVGLWLGEAA</sequence>
<evidence type="ECO:0000313" key="1">
    <source>
        <dbReference type="EMBL" id="KAF5846428.1"/>
    </source>
</evidence>